<dbReference type="SUPFAM" id="SSF46785">
    <property type="entry name" value="Winged helix' DNA-binding domain"/>
    <property type="match status" value="1"/>
</dbReference>
<reference evidence="2" key="1">
    <citation type="submission" date="2021-03" db="EMBL/GenBank/DDBJ databases">
        <title>Pengzhenrongella sicca gen. nov., sp. nov., a new member of suborder Micrococcineae isolated from High-Arctic tundra soil.</title>
        <authorList>
            <person name="Peng F."/>
        </authorList>
    </citation>
    <scope>NUCLEOTIDE SEQUENCE</scope>
    <source>
        <strain evidence="2">LRZ-2</strain>
    </source>
</reference>
<dbReference type="InterPro" id="IPR036390">
    <property type="entry name" value="WH_DNA-bd_sf"/>
</dbReference>
<dbReference type="Pfam" id="PF01047">
    <property type="entry name" value="MarR"/>
    <property type="match status" value="1"/>
</dbReference>
<dbReference type="KEGG" id="psic:J4E96_11895"/>
<dbReference type="InterPro" id="IPR000835">
    <property type="entry name" value="HTH_MarR-typ"/>
</dbReference>
<evidence type="ECO:0000259" key="1">
    <source>
        <dbReference type="PROSITE" id="PS50995"/>
    </source>
</evidence>
<evidence type="ECO:0000313" key="2">
    <source>
        <dbReference type="EMBL" id="QTE28093.1"/>
    </source>
</evidence>
<dbReference type="SMART" id="SM00347">
    <property type="entry name" value="HTH_MARR"/>
    <property type="match status" value="1"/>
</dbReference>
<organism evidence="2 3">
    <name type="scientific">Pengzhenrongella sicca</name>
    <dbReference type="NCBI Taxonomy" id="2819238"/>
    <lineage>
        <taxon>Bacteria</taxon>
        <taxon>Bacillati</taxon>
        <taxon>Actinomycetota</taxon>
        <taxon>Actinomycetes</taxon>
        <taxon>Micrococcales</taxon>
        <taxon>Pengzhenrongella</taxon>
    </lineage>
</organism>
<accession>A0A8A4ZB37</accession>
<dbReference type="EMBL" id="CP071868">
    <property type="protein sequence ID" value="QTE28093.1"/>
    <property type="molecule type" value="Genomic_DNA"/>
</dbReference>
<dbReference type="RefSeq" id="WP_227422322.1">
    <property type="nucleotide sequence ID" value="NZ_CP071868.1"/>
</dbReference>
<protein>
    <submittedName>
        <fullName evidence="2">MarR family transcriptional regulator</fullName>
    </submittedName>
</protein>
<keyword evidence="3" id="KW-1185">Reference proteome</keyword>
<dbReference type="InterPro" id="IPR036388">
    <property type="entry name" value="WH-like_DNA-bd_sf"/>
</dbReference>
<dbReference type="PANTHER" id="PTHR33164:SF43">
    <property type="entry name" value="HTH-TYPE TRANSCRIPTIONAL REPRESSOR YETL"/>
    <property type="match status" value="1"/>
</dbReference>
<dbReference type="InterPro" id="IPR039422">
    <property type="entry name" value="MarR/SlyA-like"/>
</dbReference>
<evidence type="ECO:0000313" key="3">
    <source>
        <dbReference type="Proteomes" id="UP000663937"/>
    </source>
</evidence>
<name>A0A8A4ZB37_9MICO</name>
<dbReference type="PROSITE" id="PS50995">
    <property type="entry name" value="HTH_MARR_2"/>
    <property type="match status" value="1"/>
</dbReference>
<dbReference type="PANTHER" id="PTHR33164">
    <property type="entry name" value="TRANSCRIPTIONAL REGULATOR, MARR FAMILY"/>
    <property type="match status" value="1"/>
</dbReference>
<dbReference type="GO" id="GO:0003700">
    <property type="term" value="F:DNA-binding transcription factor activity"/>
    <property type="evidence" value="ECO:0007669"/>
    <property type="project" value="InterPro"/>
</dbReference>
<dbReference type="Gene3D" id="1.10.10.10">
    <property type="entry name" value="Winged helix-like DNA-binding domain superfamily/Winged helix DNA-binding domain"/>
    <property type="match status" value="1"/>
</dbReference>
<feature type="domain" description="HTH marR-type" evidence="1">
    <location>
        <begin position="1"/>
        <end position="136"/>
    </location>
</feature>
<dbReference type="GO" id="GO:0006950">
    <property type="term" value="P:response to stress"/>
    <property type="evidence" value="ECO:0007669"/>
    <property type="project" value="TreeGrafter"/>
</dbReference>
<dbReference type="AlphaFoldDB" id="A0A8A4ZB37"/>
<sequence length="143" mass="15348">MDLFDVLVRYETYLWNHLDLALRDVGSTSLATLSALRVVRRHGGQCRVQEIRIDLGITVGAASKVVDRLERDGLATRSAHPHDRRSSLVALTPAGDVAHDAGVAVLEATLAVQLADEPAVAATTVVLHQLLSKLGEPTPAVTR</sequence>
<gene>
    <name evidence="2" type="ORF">J4E96_11895</name>
</gene>
<dbReference type="Proteomes" id="UP000663937">
    <property type="component" value="Chromosome"/>
</dbReference>
<proteinExistence type="predicted"/>